<dbReference type="EMBL" id="NJHN03000037">
    <property type="protein sequence ID" value="KAH9422017.1"/>
    <property type="molecule type" value="Genomic_DNA"/>
</dbReference>
<evidence type="ECO:0000256" key="1">
    <source>
        <dbReference type="SAM" id="MobiDB-lite"/>
    </source>
</evidence>
<accession>A0ABQ8JHC9</accession>
<organism evidence="2 3">
    <name type="scientific">Dermatophagoides pteronyssinus</name>
    <name type="common">European house dust mite</name>
    <dbReference type="NCBI Taxonomy" id="6956"/>
    <lineage>
        <taxon>Eukaryota</taxon>
        <taxon>Metazoa</taxon>
        <taxon>Ecdysozoa</taxon>
        <taxon>Arthropoda</taxon>
        <taxon>Chelicerata</taxon>
        <taxon>Arachnida</taxon>
        <taxon>Acari</taxon>
        <taxon>Acariformes</taxon>
        <taxon>Sarcoptiformes</taxon>
        <taxon>Astigmata</taxon>
        <taxon>Psoroptidia</taxon>
        <taxon>Analgoidea</taxon>
        <taxon>Pyroglyphidae</taxon>
        <taxon>Dermatophagoidinae</taxon>
        <taxon>Dermatophagoides</taxon>
    </lineage>
</organism>
<keyword evidence="3" id="KW-1185">Reference proteome</keyword>
<feature type="region of interest" description="Disordered" evidence="1">
    <location>
        <begin position="1"/>
        <end position="27"/>
    </location>
</feature>
<gene>
    <name evidence="2" type="ORF">DERP_002309</name>
</gene>
<dbReference type="Proteomes" id="UP000887458">
    <property type="component" value="Unassembled WGS sequence"/>
</dbReference>
<evidence type="ECO:0000313" key="2">
    <source>
        <dbReference type="EMBL" id="KAH9422017.1"/>
    </source>
</evidence>
<comment type="caution">
    <text evidence="2">The sequence shown here is derived from an EMBL/GenBank/DDBJ whole genome shotgun (WGS) entry which is preliminary data.</text>
</comment>
<feature type="compositionally biased region" description="Polar residues" evidence="1">
    <location>
        <begin position="10"/>
        <end position="26"/>
    </location>
</feature>
<evidence type="ECO:0000313" key="3">
    <source>
        <dbReference type="Proteomes" id="UP000887458"/>
    </source>
</evidence>
<sequence length="96" mass="10371">MEIGSKQRPDSANTARSMAVSSSSVGWTRPAGRYQLPAHADLASCIISTSCCSLKMIAVTIKVTFKPIFGPNSLETLGSIPRATMNERYSLMIMKC</sequence>
<reference evidence="2 3" key="2">
    <citation type="journal article" date="2022" name="Mol. Biol. Evol.">
        <title>Comparative Genomics Reveals Insights into the Divergent Evolution of Astigmatic Mites and Household Pest Adaptations.</title>
        <authorList>
            <person name="Xiong Q."/>
            <person name="Wan A.T."/>
            <person name="Liu X."/>
            <person name="Fung C.S."/>
            <person name="Xiao X."/>
            <person name="Malainual N."/>
            <person name="Hou J."/>
            <person name="Wang L."/>
            <person name="Wang M."/>
            <person name="Yang K.Y."/>
            <person name="Cui Y."/>
            <person name="Leung E.L."/>
            <person name="Nong W."/>
            <person name="Shin S.K."/>
            <person name="Au S.W."/>
            <person name="Jeong K.Y."/>
            <person name="Chew F.T."/>
            <person name="Hui J.H."/>
            <person name="Leung T.F."/>
            <person name="Tungtrongchitr A."/>
            <person name="Zhong N."/>
            <person name="Liu Z."/>
            <person name="Tsui S.K."/>
        </authorList>
    </citation>
    <scope>NUCLEOTIDE SEQUENCE [LARGE SCALE GENOMIC DNA]</scope>
    <source>
        <strain evidence="2">Derp</strain>
    </source>
</reference>
<name>A0ABQ8JHC9_DERPT</name>
<reference evidence="2 3" key="1">
    <citation type="journal article" date="2018" name="J. Allergy Clin. Immunol.">
        <title>High-quality assembly of Dermatophagoides pteronyssinus genome and transcriptome reveals a wide range of novel allergens.</title>
        <authorList>
            <person name="Liu X.Y."/>
            <person name="Yang K.Y."/>
            <person name="Wang M.Q."/>
            <person name="Kwok J.S."/>
            <person name="Zeng X."/>
            <person name="Yang Z."/>
            <person name="Xiao X.J."/>
            <person name="Lau C.P."/>
            <person name="Li Y."/>
            <person name="Huang Z.M."/>
            <person name="Ba J.G."/>
            <person name="Yim A.K."/>
            <person name="Ouyang C.Y."/>
            <person name="Ngai S.M."/>
            <person name="Chan T.F."/>
            <person name="Leung E.L."/>
            <person name="Liu L."/>
            <person name="Liu Z.G."/>
            <person name="Tsui S.K."/>
        </authorList>
    </citation>
    <scope>NUCLEOTIDE SEQUENCE [LARGE SCALE GENOMIC DNA]</scope>
    <source>
        <strain evidence="2">Derp</strain>
    </source>
</reference>
<proteinExistence type="predicted"/>
<protein>
    <submittedName>
        <fullName evidence="2">Uncharacterized protein</fullName>
    </submittedName>
</protein>